<keyword evidence="7 8" id="KW-0092">Biotin</keyword>
<evidence type="ECO:0000313" key="11">
    <source>
        <dbReference type="EMBL" id="TYK44092.1"/>
    </source>
</evidence>
<dbReference type="GO" id="GO:0003989">
    <property type="term" value="F:acetyl-CoA carboxylase activity"/>
    <property type="evidence" value="ECO:0007669"/>
    <property type="project" value="InterPro"/>
</dbReference>
<dbReference type="UniPathway" id="UPA00094"/>
<dbReference type="Pfam" id="PF00364">
    <property type="entry name" value="Biotin_lipoyl"/>
    <property type="match status" value="1"/>
</dbReference>
<dbReference type="CDD" id="cd06850">
    <property type="entry name" value="biotinyl_domain"/>
    <property type="match status" value="1"/>
</dbReference>
<dbReference type="InterPro" id="IPR001882">
    <property type="entry name" value="Biotin_BS"/>
</dbReference>
<evidence type="ECO:0000256" key="5">
    <source>
        <dbReference type="ARBA" id="ARBA00023098"/>
    </source>
</evidence>
<evidence type="ECO:0000256" key="7">
    <source>
        <dbReference type="ARBA" id="ARBA00023267"/>
    </source>
</evidence>
<dbReference type="GO" id="GO:0006633">
    <property type="term" value="P:fatty acid biosynthetic process"/>
    <property type="evidence" value="ECO:0007669"/>
    <property type="project" value="UniProtKB-UniPathway"/>
</dbReference>
<dbReference type="InterPro" id="IPR000089">
    <property type="entry name" value="Biotin_lipoyl"/>
</dbReference>
<comment type="caution">
    <text evidence="11">The sequence shown here is derived from an EMBL/GenBank/DDBJ whole genome shotgun (WGS) entry which is preliminary data.</text>
</comment>
<dbReference type="PROSITE" id="PS50968">
    <property type="entry name" value="BIOTINYL_LIPOYL"/>
    <property type="match status" value="1"/>
</dbReference>
<dbReference type="SUPFAM" id="SSF51230">
    <property type="entry name" value="Single hybrid motif"/>
    <property type="match status" value="1"/>
</dbReference>
<dbReference type="EMBL" id="VSRQ01000009">
    <property type="protein sequence ID" value="TYK44092.1"/>
    <property type="molecule type" value="Genomic_DNA"/>
</dbReference>
<proteinExistence type="predicted"/>
<reference evidence="11 12" key="1">
    <citation type="submission" date="2019-08" db="EMBL/GenBank/DDBJ databases">
        <title>Actinomadura sp. nov. CYP1-5 isolated from mountain soil.</title>
        <authorList>
            <person name="Songsumanus A."/>
            <person name="Kuncharoen N."/>
            <person name="Kudo T."/>
            <person name="Yuki M."/>
            <person name="Igarashi Y."/>
            <person name="Tanasupawat S."/>
        </authorList>
    </citation>
    <scope>NUCLEOTIDE SEQUENCE [LARGE SCALE GENOMIC DNA]</scope>
    <source>
        <strain evidence="11 12">CYP1-5</strain>
    </source>
</reference>
<organism evidence="11 12">
    <name type="scientific">Actinomadura decatromicini</name>
    <dbReference type="NCBI Taxonomy" id="2604572"/>
    <lineage>
        <taxon>Bacteria</taxon>
        <taxon>Bacillati</taxon>
        <taxon>Actinomycetota</taxon>
        <taxon>Actinomycetes</taxon>
        <taxon>Streptosporangiales</taxon>
        <taxon>Thermomonosporaceae</taxon>
        <taxon>Actinomadura</taxon>
    </lineage>
</organism>
<dbReference type="PROSITE" id="PS00188">
    <property type="entry name" value="BIOTIN"/>
    <property type="match status" value="1"/>
</dbReference>
<keyword evidence="12" id="KW-1185">Reference proteome</keyword>
<feature type="domain" description="Lipoyl-binding" evidence="10">
    <location>
        <begin position="74"/>
        <end position="150"/>
    </location>
</feature>
<keyword evidence="6 8" id="KW-0275">Fatty acid biosynthesis</keyword>
<sequence>MTGEVRDTLSALEQVRDGTLELLAGLRFPPTVLRLRAAGVTIELEWSETTGPVAGTPPPPVPAAAAPAAPADDRTVLRSPSVGMIYHAPEPGAKPFVQVGDTVAAGQQVAIVEVMKLMIPVTAEVSGEIVEVLCENATAVEFGEPLFAIAT</sequence>
<gene>
    <name evidence="11" type="ORF">FXF68_35875</name>
</gene>
<feature type="region of interest" description="Disordered" evidence="9">
    <location>
        <begin position="49"/>
        <end position="69"/>
    </location>
</feature>
<accession>A0A5D3F7I1</accession>
<dbReference type="AlphaFoldDB" id="A0A5D3F7I1"/>
<name>A0A5D3F7I1_9ACTN</name>
<comment type="pathway">
    <text evidence="1 8">Lipid metabolism; fatty acid biosynthesis.</text>
</comment>
<dbReference type="PANTHER" id="PTHR45266">
    <property type="entry name" value="OXALOACETATE DECARBOXYLASE ALPHA CHAIN"/>
    <property type="match status" value="1"/>
</dbReference>
<evidence type="ECO:0000256" key="8">
    <source>
        <dbReference type="RuleBase" id="RU364072"/>
    </source>
</evidence>
<evidence type="ECO:0000256" key="1">
    <source>
        <dbReference type="ARBA" id="ARBA00005194"/>
    </source>
</evidence>
<dbReference type="PRINTS" id="PR01071">
    <property type="entry name" value="ACOABIOTINCC"/>
</dbReference>
<dbReference type="RefSeq" id="WP_148767279.1">
    <property type="nucleotide sequence ID" value="NZ_VSRQ01000009.1"/>
</dbReference>
<keyword evidence="5 8" id="KW-0443">Lipid metabolism</keyword>
<comment type="function">
    <text evidence="8">This protein is a component of the acetyl coenzyme A carboxylase complex; first, biotin carboxylase catalyzes the carboxylation of the carrier protein and then the transcarboxylase transfers the carboxyl group to form malonyl-CoA.</text>
</comment>
<evidence type="ECO:0000259" key="10">
    <source>
        <dbReference type="PROSITE" id="PS50968"/>
    </source>
</evidence>
<dbReference type="InterPro" id="IPR050709">
    <property type="entry name" value="Biotin_Carboxyl_Carrier/Decarb"/>
</dbReference>
<dbReference type="PANTHER" id="PTHR45266:SF3">
    <property type="entry name" value="OXALOACETATE DECARBOXYLASE ALPHA CHAIN"/>
    <property type="match status" value="1"/>
</dbReference>
<protein>
    <recommendedName>
        <fullName evidence="2 8">Biotin carboxyl carrier protein of acetyl-CoA carboxylase</fullName>
    </recommendedName>
</protein>
<keyword evidence="3 8" id="KW-0444">Lipid biosynthesis</keyword>
<dbReference type="InterPro" id="IPR001249">
    <property type="entry name" value="AcCoA_biotinCC"/>
</dbReference>
<dbReference type="Gene3D" id="2.40.50.100">
    <property type="match status" value="1"/>
</dbReference>
<evidence type="ECO:0000256" key="4">
    <source>
        <dbReference type="ARBA" id="ARBA00022832"/>
    </source>
</evidence>
<evidence type="ECO:0000313" key="12">
    <source>
        <dbReference type="Proteomes" id="UP000323505"/>
    </source>
</evidence>
<evidence type="ECO:0000256" key="9">
    <source>
        <dbReference type="SAM" id="MobiDB-lite"/>
    </source>
</evidence>
<dbReference type="GO" id="GO:0009317">
    <property type="term" value="C:acetyl-CoA carboxylase complex"/>
    <property type="evidence" value="ECO:0007669"/>
    <property type="project" value="InterPro"/>
</dbReference>
<dbReference type="InterPro" id="IPR011053">
    <property type="entry name" value="Single_hybrid_motif"/>
</dbReference>
<keyword evidence="4 8" id="KW-0276">Fatty acid metabolism</keyword>
<evidence type="ECO:0000256" key="6">
    <source>
        <dbReference type="ARBA" id="ARBA00023160"/>
    </source>
</evidence>
<dbReference type="Proteomes" id="UP000323505">
    <property type="component" value="Unassembled WGS sequence"/>
</dbReference>
<evidence type="ECO:0000256" key="2">
    <source>
        <dbReference type="ARBA" id="ARBA00017562"/>
    </source>
</evidence>
<evidence type="ECO:0000256" key="3">
    <source>
        <dbReference type="ARBA" id="ARBA00022516"/>
    </source>
</evidence>